<evidence type="ECO:0000256" key="1">
    <source>
        <dbReference type="SAM" id="MobiDB-lite"/>
    </source>
</evidence>
<dbReference type="Proteomes" id="UP000515163">
    <property type="component" value="Unplaced"/>
</dbReference>
<accession>A0A6P8HZW5</accession>
<dbReference type="OrthoDB" id="10295961at2759"/>
<sequence length="172" mass="19842">MEQGFQKVPALRGRPTDDDTEELLDLIRNQEKDVDPDVTFENIMLKKACLKPLQDVPLPSITQNETVFTRKKSKSFPGHWSSSSYNTWKNTELVEKDYGRRKRSDPRFYEKTLLFDSGKDCVKSPRQMRLRTWSLPPLGFAVDEEFQRPQCPTPSRQAGCKGKRWEEMGGGG</sequence>
<dbReference type="GeneID" id="116296984"/>
<name>A0A6P8HZW5_ACTTE</name>
<reference evidence="3" key="1">
    <citation type="submission" date="2025-08" db="UniProtKB">
        <authorList>
            <consortium name="RefSeq"/>
        </authorList>
    </citation>
    <scope>IDENTIFICATION</scope>
    <source>
        <tissue evidence="3">Tentacle</tissue>
    </source>
</reference>
<feature type="region of interest" description="Disordered" evidence="1">
    <location>
        <begin position="1"/>
        <end position="20"/>
    </location>
</feature>
<keyword evidence="2" id="KW-1185">Reference proteome</keyword>
<protein>
    <submittedName>
        <fullName evidence="3">Uncharacterized protein LOC116296984</fullName>
    </submittedName>
</protein>
<evidence type="ECO:0000313" key="3">
    <source>
        <dbReference type="RefSeq" id="XP_031560978.1"/>
    </source>
</evidence>
<evidence type="ECO:0000313" key="2">
    <source>
        <dbReference type="Proteomes" id="UP000515163"/>
    </source>
</evidence>
<dbReference type="RefSeq" id="XP_031560978.1">
    <property type="nucleotide sequence ID" value="XM_031705118.1"/>
</dbReference>
<feature type="compositionally biased region" description="Basic and acidic residues" evidence="1">
    <location>
        <begin position="163"/>
        <end position="172"/>
    </location>
</feature>
<dbReference type="AlphaFoldDB" id="A0A6P8HZW5"/>
<gene>
    <name evidence="3" type="primary">LOC116296984</name>
</gene>
<feature type="region of interest" description="Disordered" evidence="1">
    <location>
        <begin position="148"/>
        <end position="172"/>
    </location>
</feature>
<dbReference type="InParanoid" id="A0A6P8HZW5"/>
<organism evidence="2 3">
    <name type="scientific">Actinia tenebrosa</name>
    <name type="common">Australian red waratah sea anemone</name>
    <dbReference type="NCBI Taxonomy" id="6105"/>
    <lineage>
        <taxon>Eukaryota</taxon>
        <taxon>Metazoa</taxon>
        <taxon>Cnidaria</taxon>
        <taxon>Anthozoa</taxon>
        <taxon>Hexacorallia</taxon>
        <taxon>Actiniaria</taxon>
        <taxon>Actiniidae</taxon>
        <taxon>Actinia</taxon>
    </lineage>
</organism>
<dbReference type="KEGG" id="aten:116296984"/>
<feature type="non-terminal residue" evidence="3">
    <location>
        <position position="172"/>
    </location>
</feature>
<proteinExistence type="predicted"/>